<proteinExistence type="inferred from homology"/>
<accession>A0A383CW42</accession>
<dbReference type="AlphaFoldDB" id="A0A383CW42"/>
<dbReference type="GO" id="GO:0006631">
    <property type="term" value="P:fatty acid metabolic process"/>
    <property type="evidence" value="ECO:0007669"/>
    <property type="project" value="UniProtKB-KW"/>
</dbReference>
<reference evidence="6" key="1">
    <citation type="submission" date="2018-05" db="EMBL/GenBank/DDBJ databases">
        <authorList>
            <person name="Lanie J.A."/>
            <person name="Ng W.-L."/>
            <person name="Kazmierczak K.M."/>
            <person name="Andrzejewski T.M."/>
            <person name="Davidsen T.M."/>
            <person name="Wayne K.J."/>
            <person name="Tettelin H."/>
            <person name="Glass J.I."/>
            <person name="Rusch D."/>
            <person name="Podicherti R."/>
            <person name="Tsui H.-C.T."/>
            <person name="Winkler M.E."/>
        </authorList>
    </citation>
    <scope>NUCLEOTIDE SEQUENCE</scope>
</reference>
<protein>
    <recommendedName>
        <fullName evidence="5">AMP-binding enzyme C-terminal domain-containing protein</fullName>
    </recommendedName>
</protein>
<keyword evidence="2" id="KW-0436">Ligase</keyword>
<evidence type="ECO:0000256" key="3">
    <source>
        <dbReference type="ARBA" id="ARBA00022832"/>
    </source>
</evidence>
<dbReference type="SUPFAM" id="SSF56801">
    <property type="entry name" value="Acetyl-CoA synthetase-like"/>
    <property type="match status" value="1"/>
</dbReference>
<feature type="domain" description="AMP-binding enzyme C-terminal" evidence="5">
    <location>
        <begin position="1"/>
        <end position="74"/>
    </location>
</feature>
<evidence type="ECO:0000256" key="2">
    <source>
        <dbReference type="ARBA" id="ARBA00022598"/>
    </source>
</evidence>
<name>A0A383CW42_9ZZZZ</name>
<sequence length="87" mass="9589">EEGALSHLEIEDAAAIGIPSEMGEEDIRLFVILKPSSSLTKDMIRTHCQTVMARFMVPKIITILKDMPRTPTGKIEKGKLAKIAVNN</sequence>
<dbReference type="EMBL" id="UINC01211807">
    <property type="protein sequence ID" value="SVE35858.1"/>
    <property type="molecule type" value="Genomic_DNA"/>
</dbReference>
<dbReference type="InterPro" id="IPR025110">
    <property type="entry name" value="AMP-bd_C"/>
</dbReference>
<comment type="similarity">
    <text evidence="1">Belongs to the ATP-dependent AMP-binding enzyme family.</text>
</comment>
<gene>
    <name evidence="6" type="ORF">METZ01_LOCUS488712</name>
</gene>
<keyword evidence="3" id="KW-0276">Fatty acid metabolism</keyword>
<organism evidence="6">
    <name type="scientific">marine metagenome</name>
    <dbReference type="NCBI Taxonomy" id="408172"/>
    <lineage>
        <taxon>unclassified sequences</taxon>
        <taxon>metagenomes</taxon>
        <taxon>ecological metagenomes</taxon>
    </lineage>
</organism>
<evidence type="ECO:0000259" key="5">
    <source>
        <dbReference type="Pfam" id="PF13193"/>
    </source>
</evidence>
<dbReference type="Pfam" id="PF13193">
    <property type="entry name" value="AMP-binding_C"/>
    <property type="match status" value="1"/>
</dbReference>
<keyword evidence="4" id="KW-0443">Lipid metabolism</keyword>
<evidence type="ECO:0000256" key="4">
    <source>
        <dbReference type="ARBA" id="ARBA00023098"/>
    </source>
</evidence>
<feature type="non-terminal residue" evidence="6">
    <location>
        <position position="1"/>
    </location>
</feature>
<dbReference type="Gene3D" id="3.30.300.30">
    <property type="match status" value="1"/>
</dbReference>
<evidence type="ECO:0000313" key="6">
    <source>
        <dbReference type="EMBL" id="SVE35858.1"/>
    </source>
</evidence>
<dbReference type="InterPro" id="IPR045851">
    <property type="entry name" value="AMP-bd_C_sf"/>
</dbReference>
<dbReference type="PANTHER" id="PTHR43859">
    <property type="entry name" value="ACYL-ACTIVATING ENZYME"/>
    <property type="match status" value="1"/>
</dbReference>
<dbReference type="GO" id="GO:0016874">
    <property type="term" value="F:ligase activity"/>
    <property type="evidence" value="ECO:0007669"/>
    <property type="project" value="UniProtKB-KW"/>
</dbReference>
<evidence type="ECO:0000256" key="1">
    <source>
        <dbReference type="ARBA" id="ARBA00006432"/>
    </source>
</evidence>
<dbReference type="PANTHER" id="PTHR43859:SF4">
    <property type="entry name" value="BUTANOATE--COA LIGASE AAE1-RELATED"/>
    <property type="match status" value="1"/>
</dbReference>